<evidence type="ECO:0000259" key="3">
    <source>
        <dbReference type="Pfam" id="PF26078"/>
    </source>
</evidence>
<dbReference type="AlphaFoldDB" id="A0A2S8IL69"/>
<evidence type="ECO:0000313" key="5">
    <source>
        <dbReference type="EMBL" id="PQP15527.1"/>
    </source>
</evidence>
<evidence type="ECO:0000259" key="2">
    <source>
        <dbReference type="Pfam" id="PF04865"/>
    </source>
</evidence>
<dbReference type="PANTHER" id="PTHR37829:SF3">
    <property type="entry name" value="PROTEIN JAYE-RELATED"/>
    <property type="match status" value="1"/>
</dbReference>
<evidence type="ECO:0000313" key="6">
    <source>
        <dbReference type="Proteomes" id="UP000238206"/>
    </source>
</evidence>
<feature type="domain" description="Baseplate J-like central" evidence="3">
    <location>
        <begin position="191"/>
        <end position="264"/>
    </location>
</feature>
<dbReference type="InterPro" id="IPR058531">
    <property type="entry name" value="Baseplate_J_M"/>
</dbReference>
<organism evidence="5 6">
    <name type="scientific">Burkholderia cepacia</name>
    <name type="common">Pseudomonas cepacia</name>
    <dbReference type="NCBI Taxonomy" id="292"/>
    <lineage>
        <taxon>Bacteria</taxon>
        <taxon>Pseudomonadati</taxon>
        <taxon>Pseudomonadota</taxon>
        <taxon>Betaproteobacteria</taxon>
        <taxon>Burkholderiales</taxon>
        <taxon>Burkholderiaceae</taxon>
        <taxon>Burkholderia</taxon>
        <taxon>Burkholderia cepacia complex</taxon>
    </lineage>
</organism>
<feature type="domain" description="Baseplate J-like C-terminal" evidence="4">
    <location>
        <begin position="270"/>
        <end position="347"/>
    </location>
</feature>
<protein>
    <submittedName>
        <fullName evidence="5">Baseplate J protein</fullName>
    </submittedName>
</protein>
<dbReference type="InterPro" id="IPR006949">
    <property type="entry name" value="Barrel_Baseplate_J-like"/>
</dbReference>
<accession>A0A2S8IL69</accession>
<proteinExistence type="inferred from homology"/>
<dbReference type="Pfam" id="PF26079">
    <property type="entry name" value="Baseplate_J_C"/>
    <property type="match status" value="1"/>
</dbReference>
<feature type="domain" description="Baseplate protein J-like barrel" evidence="2">
    <location>
        <begin position="90"/>
        <end position="167"/>
    </location>
</feature>
<dbReference type="Pfam" id="PF26078">
    <property type="entry name" value="Baseplate_J_M"/>
    <property type="match status" value="1"/>
</dbReference>
<name>A0A2S8IL69_BURCE</name>
<dbReference type="RefSeq" id="WP_105392077.1">
    <property type="nucleotide sequence ID" value="NZ_PUIQ01000030.1"/>
</dbReference>
<dbReference type="Pfam" id="PF04865">
    <property type="entry name" value="Baseplate_J"/>
    <property type="match status" value="1"/>
</dbReference>
<gene>
    <name evidence="5" type="ORF">C5615_22900</name>
</gene>
<dbReference type="InterPro" id="IPR058530">
    <property type="entry name" value="Baseplate_J-like_C"/>
</dbReference>
<dbReference type="Proteomes" id="UP000238206">
    <property type="component" value="Unassembled WGS sequence"/>
</dbReference>
<dbReference type="EMBL" id="PUIQ01000030">
    <property type="protein sequence ID" value="PQP15527.1"/>
    <property type="molecule type" value="Genomic_DNA"/>
</dbReference>
<dbReference type="PANTHER" id="PTHR37829">
    <property type="entry name" value="PHAGE-LIKE ELEMENT PBSX PROTEIN XKDT"/>
    <property type="match status" value="1"/>
</dbReference>
<comment type="similarity">
    <text evidence="1">Belongs to the Mu gp47/PBSX XkdT family.</text>
</comment>
<dbReference type="InterPro" id="IPR052399">
    <property type="entry name" value="Phage_Baseplate_Assmbl_Protein"/>
</dbReference>
<comment type="caution">
    <text evidence="5">The sequence shown here is derived from an EMBL/GenBank/DDBJ whole genome shotgun (WGS) entry which is preliminary data.</text>
</comment>
<sequence>MTFPLPTLPELIERVGGDLTSAADGALRRSDQRALVRVHSGASHEMHGYLGWTARQILPDDCDEEMLLRHARLRLAVPRKDAASASGFVSASGAEGKTIDAGVLLQADDQRRYVVVETATIRAGVAKVQVRAVDAGGAGNIGAGVRLRFISPVVGVSDTVVVLDPGISGGTDQESVERLRQRVIRSYRLVPDGGNGDDYVTWALEVPGVTRAWCRPHYMGLGTVGVFFMRDDDLNPIPDEQACATVKAYIERQRPVTAELYVLAPKPRAIDFDIRLSPDDEATRAAVVENLSDLLEREGALGVTVLESHLRHAISGARGERDHKLLQPVDDVALQPNEIPVMGAVKWQ</sequence>
<reference evidence="5 6" key="1">
    <citation type="submission" date="2018-02" db="EMBL/GenBank/DDBJ databases">
        <title>Draft genome sequencing of Burkholderia cepacia Y14-15.</title>
        <authorList>
            <person name="Zheng B.-X."/>
        </authorList>
    </citation>
    <scope>NUCLEOTIDE SEQUENCE [LARGE SCALE GENOMIC DNA]</scope>
    <source>
        <strain evidence="5 6">Y14-15</strain>
    </source>
</reference>
<evidence type="ECO:0000256" key="1">
    <source>
        <dbReference type="ARBA" id="ARBA00038087"/>
    </source>
</evidence>
<evidence type="ECO:0000259" key="4">
    <source>
        <dbReference type="Pfam" id="PF26079"/>
    </source>
</evidence>